<keyword evidence="5" id="KW-0732">Signal</keyword>
<keyword evidence="3" id="KW-0813">Transport</keyword>
<organism evidence="7 8">
    <name type="scientific">Rhodovibrio salinarum</name>
    <dbReference type="NCBI Taxonomy" id="1087"/>
    <lineage>
        <taxon>Bacteria</taxon>
        <taxon>Pseudomonadati</taxon>
        <taxon>Pseudomonadota</taxon>
        <taxon>Alphaproteobacteria</taxon>
        <taxon>Rhodospirillales</taxon>
        <taxon>Rhodovibrionaceae</taxon>
        <taxon>Rhodovibrio</taxon>
    </lineage>
</organism>
<dbReference type="GO" id="GO:1901678">
    <property type="term" value="P:iron coordination entity transport"/>
    <property type="evidence" value="ECO:0007669"/>
    <property type="project" value="UniProtKB-ARBA"/>
</dbReference>
<reference evidence="7" key="1">
    <citation type="submission" date="2017-08" db="EMBL/GenBank/DDBJ databases">
        <authorList>
            <person name="Imhoff J.F."/>
            <person name="Rahn T."/>
            <person name="Kuenzel S."/>
            <person name="Neulinger S.C."/>
        </authorList>
    </citation>
    <scope>NUCLEOTIDE SEQUENCE</scope>
    <source>
        <strain evidence="7">DSM 9154</strain>
    </source>
</reference>
<feature type="domain" description="Fe/B12 periplasmic-binding" evidence="6">
    <location>
        <begin position="41"/>
        <end position="301"/>
    </location>
</feature>
<evidence type="ECO:0000313" key="7">
    <source>
        <dbReference type="EMBL" id="MBK1697956.1"/>
    </source>
</evidence>
<dbReference type="PRINTS" id="PR01715">
    <property type="entry name" value="FERRIBNDNGPP"/>
</dbReference>
<gene>
    <name evidence="7" type="ORF">CKO21_11955</name>
</gene>
<protein>
    <recommendedName>
        <fullName evidence="6">Fe/B12 periplasmic-binding domain-containing protein</fullName>
    </recommendedName>
</protein>
<dbReference type="PANTHER" id="PTHR30532:SF1">
    <property type="entry name" value="IRON(3+)-HYDROXAMATE-BINDING PROTEIN FHUD"/>
    <property type="match status" value="1"/>
</dbReference>
<dbReference type="InterPro" id="IPR002491">
    <property type="entry name" value="ABC_transptr_periplasmic_BD"/>
</dbReference>
<dbReference type="CDD" id="cd01146">
    <property type="entry name" value="FhuD"/>
    <property type="match status" value="1"/>
</dbReference>
<evidence type="ECO:0000256" key="2">
    <source>
        <dbReference type="ARBA" id="ARBA00008814"/>
    </source>
</evidence>
<dbReference type="Gene3D" id="3.40.50.1980">
    <property type="entry name" value="Nitrogenase molybdenum iron protein domain"/>
    <property type="match status" value="2"/>
</dbReference>
<comment type="caution">
    <text evidence="7">The sequence shown here is derived from an EMBL/GenBank/DDBJ whole genome shotgun (WGS) entry which is preliminary data.</text>
</comment>
<keyword evidence="4" id="KW-0408">Iron</keyword>
<name>A0A934QJF2_9PROT</name>
<keyword evidence="4" id="KW-0410">Iron transport</keyword>
<dbReference type="AlphaFoldDB" id="A0A934QJF2"/>
<evidence type="ECO:0000256" key="4">
    <source>
        <dbReference type="ARBA" id="ARBA00022496"/>
    </source>
</evidence>
<dbReference type="Pfam" id="PF01497">
    <property type="entry name" value="Peripla_BP_2"/>
    <property type="match status" value="1"/>
</dbReference>
<dbReference type="InterPro" id="IPR051313">
    <property type="entry name" value="Bact_iron-sidero_bind"/>
</dbReference>
<keyword evidence="4" id="KW-0406">Ion transport</keyword>
<dbReference type="GO" id="GO:0030288">
    <property type="term" value="C:outer membrane-bounded periplasmic space"/>
    <property type="evidence" value="ECO:0007669"/>
    <property type="project" value="TreeGrafter"/>
</dbReference>
<dbReference type="PROSITE" id="PS50983">
    <property type="entry name" value="FE_B12_PBP"/>
    <property type="match status" value="1"/>
</dbReference>
<dbReference type="RefSeq" id="WP_081728688.1">
    <property type="nucleotide sequence ID" value="NZ_NRRE01000026.1"/>
</dbReference>
<proteinExistence type="inferred from homology"/>
<dbReference type="Proteomes" id="UP000778970">
    <property type="component" value="Unassembled WGS sequence"/>
</dbReference>
<dbReference type="PANTHER" id="PTHR30532">
    <property type="entry name" value="IRON III DICITRATE-BINDING PERIPLASMIC PROTEIN"/>
    <property type="match status" value="1"/>
</dbReference>
<evidence type="ECO:0000256" key="3">
    <source>
        <dbReference type="ARBA" id="ARBA00022448"/>
    </source>
</evidence>
<accession>A0A934QJF2</accession>
<comment type="subcellular location">
    <subcellularLocation>
        <location evidence="1">Cell envelope</location>
    </subcellularLocation>
</comment>
<dbReference type="EMBL" id="NRRE01000026">
    <property type="protein sequence ID" value="MBK1697956.1"/>
    <property type="molecule type" value="Genomic_DNA"/>
</dbReference>
<keyword evidence="8" id="KW-1185">Reference proteome</keyword>
<evidence type="ECO:0000256" key="5">
    <source>
        <dbReference type="ARBA" id="ARBA00022729"/>
    </source>
</evidence>
<reference evidence="7" key="2">
    <citation type="journal article" date="2020" name="Microorganisms">
        <title>Osmotic Adaptation and Compatible Solute Biosynthesis of Phototrophic Bacteria as Revealed from Genome Analyses.</title>
        <authorList>
            <person name="Imhoff J.F."/>
            <person name="Rahn T."/>
            <person name="Kunzel S."/>
            <person name="Keller A."/>
            <person name="Neulinger S.C."/>
        </authorList>
    </citation>
    <scope>NUCLEOTIDE SEQUENCE</scope>
    <source>
        <strain evidence="7">DSM 9154</strain>
    </source>
</reference>
<evidence type="ECO:0000259" key="6">
    <source>
        <dbReference type="PROSITE" id="PS50983"/>
    </source>
</evidence>
<dbReference type="SUPFAM" id="SSF53807">
    <property type="entry name" value="Helical backbone' metal receptor"/>
    <property type="match status" value="1"/>
</dbReference>
<comment type="similarity">
    <text evidence="2">Belongs to the bacterial solute-binding protein 8 family.</text>
</comment>
<evidence type="ECO:0000313" key="8">
    <source>
        <dbReference type="Proteomes" id="UP000778970"/>
    </source>
</evidence>
<evidence type="ECO:0000256" key="1">
    <source>
        <dbReference type="ARBA" id="ARBA00004196"/>
    </source>
</evidence>
<sequence length="301" mass="33030">MNVIAQAQASTPRRLRHVAAVLASVLLLVAPTPGLTATPPRIATITWDLTETLMALGITPVAVANLRGYREWVVEPEVPEDTIDIGLRFAPSLTTLAAANPDLIITSRFLQDLPERLEPIAPVEALTIYPADGDPLERAVEVTQTLAERLDRQDAFTAVQDRLERQLQQLASRVADHGRGDRVYLVQFQDSDHVRVYADGSLFQSVFQRTGIENAWDGETNGWGFALIPLAQLKGSADHLIVLEPVPDEAESVIGGSRIWQALPAVRNGQVHRLPAVWGAGSVLSAMRFARLVEQTLYDDR</sequence>